<dbReference type="GO" id="GO:0008876">
    <property type="term" value="F:quinoprotein glucose dehydrogenase activity"/>
    <property type="evidence" value="ECO:0007669"/>
    <property type="project" value="TreeGrafter"/>
</dbReference>
<dbReference type="InterPro" id="IPR002372">
    <property type="entry name" value="PQQ_rpt_dom"/>
</dbReference>
<comment type="cofactor">
    <cofactor evidence="1">
        <name>pyrroloquinoline quinone</name>
        <dbReference type="ChEBI" id="CHEBI:58442"/>
    </cofactor>
</comment>
<organism evidence="6 7">
    <name type="scientific">Pseudomonas pohangensis</name>
    <dbReference type="NCBI Taxonomy" id="364197"/>
    <lineage>
        <taxon>Bacteria</taxon>
        <taxon>Pseudomonadati</taxon>
        <taxon>Pseudomonadota</taxon>
        <taxon>Gammaproteobacteria</taxon>
        <taxon>Pseudomonadales</taxon>
        <taxon>Pseudomonadaceae</taxon>
        <taxon>Pseudomonas</taxon>
    </lineage>
</organism>
<evidence type="ECO:0000313" key="6">
    <source>
        <dbReference type="EMBL" id="SDU23805.1"/>
    </source>
</evidence>
<dbReference type="InterPro" id="IPR011047">
    <property type="entry name" value="Quinoprotein_ADH-like_sf"/>
</dbReference>
<dbReference type="Pfam" id="PF01011">
    <property type="entry name" value="PQQ"/>
    <property type="match status" value="1"/>
</dbReference>
<dbReference type="InterPro" id="IPR018391">
    <property type="entry name" value="PQQ_b-propeller_rpt"/>
</dbReference>
<dbReference type="SMART" id="SM00564">
    <property type="entry name" value="PQQ"/>
    <property type="match status" value="4"/>
</dbReference>
<dbReference type="STRING" id="364197.SAMN05216296_2582"/>
<dbReference type="CDD" id="cd10280">
    <property type="entry name" value="PQQ_mGDH"/>
    <property type="match status" value="1"/>
</dbReference>
<evidence type="ECO:0000256" key="2">
    <source>
        <dbReference type="ARBA" id="ARBA00008156"/>
    </source>
</evidence>
<sequence>MRRIINAFVNPLLTCSTLFVAFQVHALAMPDPLAGQHFSPATQITRDNLEKLAPAWIHQSGDLASDPQSLRNSAGQSTPILLPEEAGESLVYCTPFNRVIALDPATGKVRWESDPKINRDNTRPFRCRGVSYWSVPDSSEVKSCRQRIYSLTADRRLIALDAHTGSRCEDFGNGGEVALAEHGLFKPDEVASSSPPAIANGVVVVGSSVIDFALAEAPRGVVAAYDAINGKQLWKFNPLEGIAHTGGANVWAPIAIDAQRDLVFLPTSAPSPDYYGVLRPGDNRNANSVVALQLSTGKQVWAFQHSHHDLWDFDTPAQPILFDWQGADGPVPALAQVTKQGFVFVLDRTSGKPLLPVAERPVAASTIPGEITAPTQPFPIKPPPLMPISLSPDDAWGLTFWDRQKCHEKIAGLNNHGLFTPPSEQPTLMFPGSMGGANWGGGAYLAAQNLLMVNVNVLPFVGQLLKNAETTATRDHPTAGQTMHVTMKGTPYTVAIGALMSPLGIPCNPPPWGRLVAVDLAKGEIVWSVALGSVHEMGPVTAPFRIEWGTPNIGGGLVTASGLMFIGATMDRTFHAFDSTDGRELWRYKLPVDATATPMSYVYQGRQYIVINAGGHAMFSRPAGDYLYAFALPE</sequence>
<evidence type="ECO:0000313" key="7">
    <source>
        <dbReference type="Proteomes" id="UP000243232"/>
    </source>
</evidence>
<dbReference type="InterPro" id="IPR017511">
    <property type="entry name" value="PQQ_mDH"/>
</dbReference>
<dbReference type="OrthoDB" id="9794322at2"/>
<evidence type="ECO:0000256" key="3">
    <source>
        <dbReference type="ARBA" id="ARBA00023002"/>
    </source>
</evidence>
<keyword evidence="3" id="KW-0560">Oxidoreductase</keyword>
<dbReference type="AlphaFoldDB" id="A0A1H2GWE7"/>
<feature type="signal peptide" evidence="4">
    <location>
        <begin position="1"/>
        <end position="26"/>
    </location>
</feature>
<gene>
    <name evidence="6" type="ORF">SAMN05216296_2582</name>
</gene>
<dbReference type="Gene3D" id="2.140.10.10">
    <property type="entry name" value="Quinoprotein alcohol dehydrogenase-like superfamily"/>
    <property type="match status" value="1"/>
</dbReference>
<comment type="similarity">
    <text evidence="2">Belongs to the bacterial PQQ dehydrogenase family.</text>
</comment>
<protein>
    <submittedName>
        <fullName evidence="6">Quinoprotein glucose dehydrogenase</fullName>
    </submittedName>
</protein>
<evidence type="ECO:0000256" key="4">
    <source>
        <dbReference type="SAM" id="SignalP"/>
    </source>
</evidence>
<feature type="chain" id="PRO_5009275215" evidence="4">
    <location>
        <begin position="27"/>
        <end position="634"/>
    </location>
</feature>
<feature type="domain" description="Pyrrolo-quinoline quinone repeat" evidence="5">
    <location>
        <begin position="34"/>
        <end position="609"/>
    </location>
</feature>
<proteinExistence type="inferred from homology"/>
<accession>A0A1H2GWE7</accession>
<dbReference type="GO" id="GO:0048038">
    <property type="term" value="F:quinone binding"/>
    <property type="evidence" value="ECO:0007669"/>
    <property type="project" value="InterPro"/>
</dbReference>
<dbReference type="RefSeq" id="WP_090195995.1">
    <property type="nucleotide sequence ID" value="NZ_LT629785.1"/>
</dbReference>
<evidence type="ECO:0000256" key="1">
    <source>
        <dbReference type="ARBA" id="ARBA00001931"/>
    </source>
</evidence>
<dbReference type="Proteomes" id="UP000243232">
    <property type="component" value="Chromosome I"/>
</dbReference>
<dbReference type="GO" id="GO:0016020">
    <property type="term" value="C:membrane"/>
    <property type="evidence" value="ECO:0007669"/>
    <property type="project" value="InterPro"/>
</dbReference>
<keyword evidence="7" id="KW-1185">Reference proteome</keyword>
<dbReference type="PANTHER" id="PTHR32303:SF4">
    <property type="entry name" value="QUINOPROTEIN GLUCOSE DEHYDROGENASE"/>
    <property type="match status" value="1"/>
</dbReference>
<dbReference type="EMBL" id="LT629785">
    <property type="protein sequence ID" value="SDU23805.1"/>
    <property type="molecule type" value="Genomic_DNA"/>
</dbReference>
<dbReference type="PANTHER" id="PTHR32303">
    <property type="entry name" value="QUINOPROTEIN ALCOHOL DEHYDROGENASE (CYTOCHROME C)"/>
    <property type="match status" value="1"/>
</dbReference>
<keyword evidence="4" id="KW-0732">Signal</keyword>
<reference evidence="7" key="1">
    <citation type="submission" date="2016-10" db="EMBL/GenBank/DDBJ databases">
        <authorList>
            <person name="Varghese N."/>
            <person name="Submissions S."/>
        </authorList>
    </citation>
    <scope>NUCLEOTIDE SEQUENCE [LARGE SCALE GENOMIC DNA]</scope>
    <source>
        <strain evidence="7">DSM 17875</strain>
    </source>
</reference>
<dbReference type="SUPFAM" id="SSF50998">
    <property type="entry name" value="Quinoprotein alcohol dehydrogenase-like"/>
    <property type="match status" value="1"/>
</dbReference>
<name>A0A1H2GWE7_9PSED</name>
<evidence type="ECO:0000259" key="5">
    <source>
        <dbReference type="Pfam" id="PF01011"/>
    </source>
</evidence>